<dbReference type="AlphaFoldDB" id="A0A7M7KVH0"/>
<dbReference type="GeneID" id="111252562"/>
<organism evidence="9 10">
    <name type="scientific">Varroa destructor</name>
    <name type="common">Honeybee mite</name>
    <dbReference type="NCBI Taxonomy" id="109461"/>
    <lineage>
        <taxon>Eukaryota</taxon>
        <taxon>Metazoa</taxon>
        <taxon>Ecdysozoa</taxon>
        <taxon>Arthropoda</taxon>
        <taxon>Chelicerata</taxon>
        <taxon>Arachnida</taxon>
        <taxon>Acari</taxon>
        <taxon>Parasitiformes</taxon>
        <taxon>Mesostigmata</taxon>
        <taxon>Gamasina</taxon>
        <taxon>Dermanyssoidea</taxon>
        <taxon>Varroidae</taxon>
        <taxon>Varroa</taxon>
    </lineage>
</organism>
<dbReference type="PANTHER" id="PTHR10972">
    <property type="entry name" value="OXYSTEROL-BINDING PROTEIN-RELATED"/>
    <property type="match status" value="1"/>
</dbReference>
<keyword evidence="5" id="KW-0445">Lipid transport</keyword>
<keyword evidence="8" id="KW-0175">Coiled coil</keyword>
<dbReference type="Pfam" id="PF01237">
    <property type="entry name" value="Oxysterol_BP"/>
    <property type="match status" value="1"/>
</dbReference>
<dbReference type="RefSeq" id="XP_022666430.1">
    <property type="nucleotide sequence ID" value="XM_022810695.1"/>
</dbReference>
<sequence length="315" mass="36983">MLEKDNCETYECDRQADLGWRTISEQVSHHPPMLAQYAEGRDWRVWQEFTMTSKFRGKYLQVIPLGIVHLEFPESGYHFTWKKVTTTVHNIIVGKLWVDNHGDMEIINHQTNDRCHVKFHPYSYFSRDSERKVTGVVTDSLGAAHWILQGKWDSKMEVLRVVNTADARNASEGGKPILETTTPKVIWKRVIPPSEYEKMYNFTVLACQLNEPEDGVAPTDSRFRPDQRLMEEGNLDEANIVKVQLEEKQRQVRRQREAEAERAAREGRPYLPYEPVWFKKDKDPITGNPIHIYQGEYWKAKETQQWERCPSIYLD</sequence>
<evidence type="ECO:0000313" key="9">
    <source>
        <dbReference type="EnsemblMetazoa" id="XP_022666430"/>
    </source>
</evidence>
<dbReference type="OMA" id="WEESMHY"/>
<reference evidence="9" key="1">
    <citation type="submission" date="2021-01" db="UniProtKB">
        <authorList>
            <consortium name="EnsemblMetazoa"/>
        </authorList>
    </citation>
    <scope>IDENTIFICATION</scope>
</reference>
<protein>
    <recommendedName>
        <fullName evidence="11">Oxysterol-binding protein</fullName>
    </recommendedName>
</protein>
<proteinExistence type="inferred from homology"/>
<dbReference type="FunFam" id="2.40.160.120:FF:000003">
    <property type="entry name" value="Oxysterol-binding protein"/>
    <property type="match status" value="1"/>
</dbReference>
<comment type="similarity">
    <text evidence="2">Belongs to the OSBP family.</text>
</comment>
<dbReference type="GO" id="GO:0005886">
    <property type="term" value="C:plasma membrane"/>
    <property type="evidence" value="ECO:0007669"/>
    <property type="project" value="TreeGrafter"/>
</dbReference>
<keyword evidence="7" id="KW-0472">Membrane</keyword>
<evidence type="ECO:0000256" key="6">
    <source>
        <dbReference type="ARBA" id="ARBA00023121"/>
    </source>
</evidence>
<evidence type="ECO:0000256" key="4">
    <source>
        <dbReference type="ARBA" id="ARBA00022553"/>
    </source>
</evidence>
<evidence type="ECO:0000256" key="8">
    <source>
        <dbReference type="SAM" id="Coils"/>
    </source>
</evidence>
<dbReference type="Gene3D" id="2.40.160.120">
    <property type="match status" value="1"/>
</dbReference>
<dbReference type="SUPFAM" id="SSF144000">
    <property type="entry name" value="Oxysterol-binding protein-like"/>
    <property type="match status" value="1"/>
</dbReference>
<accession>A0A7M7KVH0</accession>
<dbReference type="InParanoid" id="A0A7M7KVH0"/>
<evidence type="ECO:0000256" key="7">
    <source>
        <dbReference type="ARBA" id="ARBA00023136"/>
    </source>
</evidence>
<evidence type="ECO:0000313" key="10">
    <source>
        <dbReference type="Proteomes" id="UP000594260"/>
    </source>
</evidence>
<dbReference type="KEGG" id="vde:111252562"/>
<comment type="subcellular location">
    <subcellularLocation>
        <location evidence="1">Membrane</location>
        <topology evidence="1">Peripheral membrane protein</topology>
    </subcellularLocation>
</comment>
<keyword evidence="6" id="KW-0446">Lipid-binding</keyword>
<dbReference type="GO" id="GO:0006869">
    <property type="term" value="P:lipid transport"/>
    <property type="evidence" value="ECO:0007669"/>
    <property type="project" value="UniProtKB-KW"/>
</dbReference>
<dbReference type="InterPro" id="IPR037239">
    <property type="entry name" value="OSBP_sf"/>
</dbReference>
<dbReference type="GO" id="GO:0032934">
    <property type="term" value="F:sterol binding"/>
    <property type="evidence" value="ECO:0007669"/>
    <property type="project" value="TreeGrafter"/>
</dbReference>
<keyword evidence="10" id="KW-1185">Reference proteome</keyword>
<dbReference type="PANTHER" id="PTHR10972:SF205">
    <property type="entry name" value="OXYSTEROL-BINDING PROTEIN 1"/>
    <property type="match status" value="1"/>
</dbReference>
<evidence type="ECO:0000256" key="2">
    <source>
        <dbReference type="ARBA" id="ARBA00008842"/>
    </source>
</evidence>
<dbReference type="OrthoDB" id="1854502at2759"/>
<evidence type="ECO:0000256" key="1">
    <source>
        <dbReference type="ARBA" id="ARBA00004170"/>
    </source>
</evidence>
<keyword evidence="4" id="KW-0597">Phosphoprotein</keyword>
<evidence type="ECO:0008006" key="11">
    <source>
        <dbReference type="Google" id="ProtNLM"/>
    </source>
</evidence>
<name>A0A7M7KVH0_VARDE</name>
<keyword evidence="3" id="KW-0813">Transport</keyword>
<feature type="coiled-coil region" evidence="8">
    <location>
        <begin position="235"/>
        <end position="262"/>
    </location>
</feature>
<dbReference type="EnsemblMetazoa" id="XM_022810695">
    <property type="protein sequence ID" value="XP_022666430"/>
    <property type="gene ID" value="LOC111252562"/>
</dbReference>
<dbReference type="GO" id="GO:0005829">
    <property type="term" value="C:cytosol"/>
    <property type="evidence" value="ECO:0007669"/>
    <property type="project" value="TreeGrafter"/>
</dbReference>
<evidence type="ECO:0000256" key="5">
    <source>
        <dbReference type="ARBA" id="ARBA00023055"/>
    </source>
</evidence>
<dbReference type="Proteomes" id="UP000594260">
    <property type="component" value="Unplaced"/>
</dbReference>
<dbReference type="GO" id="GO:0097038">
    <property type="term" value="C:perinuclear endoplasmic reticulum"/>
    <property type="evidence" value="ECO:0007669"/>
    <property type="project" value="TreeGrafter"/>
</dbReference>
<evidence type="ECO:0000256" key="3">
    <source>
        <dbReference type="ARBA" id="ARBA00022448"/>
    </source>
</evidence>
<dbReference type="InterPro" id="IPR000648">
    <property type="entry name" value="Oxysterol-bd"/>
</dbReference>